<organism evidence="2 3">
    <name type="scientific">Cajanus cajan</name>
    <name type="common">Pigeon pea</name>
    <name type="synonym">Cajanus indicus</name>
    <dbReference type="NCBI Taxonomy" id="3821"/>
    <lineage>
        <taxon>Eukaryota</taxon>
        <taxon>Viridiplantae</taxon>
        <taxon>Streptophyta</taxon>
        <taxon>Embryophyta</taxon>
        <taxon>Tracheophyta</taxon>
        <taxon>Spermatophyta</taxon>
        <taxon>Magnoliopsida</taxon>
        <taxon>eudicotyledons</taxon>
        <taxon>Gunneridae</taxon>
        <taxon>Pentapetalae</taxon>
        <taxon>rosids</taxon>
        <taxon>fabids</taxon>
        <taxon>Fabales</taxon>
        <taxon>Fabaceae</taxon>
        <taxon>Papilionoideae</taxon>
        <taxon>50 kb inversion clade</taxon>
        <taxon>NPAAA clade</taxon>
        <taxon>indigoferoid/millettioid clade</taxon>
        <taxon>Phaseoleae</taxon>
        <taxon>Cajanus</taxon>
    </lineage>
</organism>
<keyword evidence="1" id="KW-1133">Transmembrane helix</keyword>
<keyword evidence="3" id="KW-1185">Reference proteome</keyword>
<keyword evidence="1" id="KW-0472">Membrane</keyword>
<evidence type="ECO:0000256" key="1">
    <source>
        <dbReference type="SAM" id="Phobius"/>
    </source>
</evidence>
<reference evidence="2" key="1">
    <citation type="journal article" date="2012" name="Nat. Biotechnol.">
        <title>Draft genome sequence of pigeonpea (Cajanus cajan), an orphan legume crop of resource-poor farmers.</title>
        <authorList>
            <person name="Varshney R.K."/>
            <person name="Chen W."/>
            <person name="Li Y."/>
            <person name="Bharti A.K."/>
            <person name="Saxena R.K."/>
            <person name="Schlueter J.A."/>
            <person name="Donoghue M.T."/>
            <person name="Azam S."/>
            <person name="Fan G."/>
            <person name="Whaley A.M."/>
            <person name="Farmer A.D."/>
            <person name="Sheridan J."/>
            <person name="Iwata A."/>
            <person name="Tuteja R."/>
            <person name="Penmetsa R.V."/>
            <person name="Wu W."/>
            <person name="Upadhyaya H.D."/>
            <person name="Yang S.P."/>
            <person name="Shah T."/>
            <person name="Saxena K.B."/>
            <person name="Michael T."/>
            <person name="McCombie W.R."/>
            <person name="Yang B."/>
            <person name="Zhang G."/>
            <person name="Yang H."/>
            <person name="Wang J."/>
            <person name="Spillane C."/>
            <person name="Cook D.R."/>
            <person name="May G.D."/>
            <person name="Xu X."/>
            <person name="Jackson S.A."/>
        </authorList>
    </citation>
    <scope>NUCLEOTIDE SEQUENCE [LARGE SCALE GENOMIC DNA]</scope>
</reference>
<dbReference type="Gramene" id="C.cajan_34716.t">
    <property type="protein sequence ID" value="C.cajan_34716.t.cds1"/>
    <property type="gene ID" value="C.cajan_34716"/>
</dbReference>
<keyword evidence="1" id="KW-0812">Transmembrane</keyword>
<dbReference type="AlphaFoldDB" id="A0A151REX5"/>
<dbReference type="EMBL" id="KQ483799">
    <property type="protein sequence ID" value="KYP41013.1"/>
    <property type="molecule type" value="Genomic_DNA"/>
</dbReference>
<gene>
    <name evidence="2" type="ORF">KK1_037616</name>
</gene>
<evidence type="ECO:0000313" key="2">
    <source>
        <dbReference type="EMBL" id="KYP41013.1"/>
    </source>
</evidence>
<proteinExistence type="predicted"/>
<sequence>MRQRGWKVEFSHSLWEGNQCANFLSKMGLNLRESLQMVTHMSTLVESLVLAMQWVLDSFGCNFFCFLYYFLVQKKNS</sequence>
<accession>A0A151REX5</accession>
<protein>
    <recommendedName>
        <fullName evidence="4">RNase H type-1 domain-containing protein</fullName>
    </recommendedName>
</protein>
<name>A0A151REX5_CAJCA</name>
<evidence type="ECO:0000313" key="3">
    <source>
        <dbReference type="Proteomes" id="UP000075243"/>
    </source>
</evidence>
<evidence type="ECO:0008006" key="4">
    <source>
        <dbReference type="Google" id="ProtNLM"/>
    </source>
</evidence>
<feature type="transmembrane region" description="Helical" evidence="1">
    <location>
        <begin position="51"/>
        <end position="71"/>
    </location>
</feature>
<dbReference type="Proteomes" id="UP000075243">
    <property type="component" value="Unassembled WGS sequence"/>
</dbReference>